<evidence type="ECO:0000313" key="5">
    <source>
        <dbReference type="EMBL" id="GCE24136.1"/>
    </source>
</evidence>
<keyword evidence="6" id="KW-1185">Reference proteome</keyword>
<name>A0A402AYF5_9CHLR</name>
<dbReference type="PRINTS" id="PR00080">
    <property type="entry name" value="SDRFAMILY"/>
</dbReference>
<dbReference type="PANTHER" id="PTHR24320:SF152">
    <property type="entry name" value="SHORT-CHAIN DEHYDROGENASE_REDUCTASE FAMILY PROTEIN"/>
    <property type="match status" value="1"/>
</dbReference>
<evidence type="ECO:0000256" key="4">
    <source>
        <dbReference type="RuleBase" id="RU000363"/>
    </source>
</evidence>
<keyword evidence="2" id="KW-0560">Oxidoreductase</keyword>
<dbReference type="PRINTS" id="PR00081">
    <property type="entry name" value="GDHRDH"/>
</dbReference>
<evidence type="ECO:0000256" key="3">
    <source>
        <dbReference type="ARBA" id="ARBA00071493"/>
    </source>
</evidence>
<dbReference type="SUPFAM" id="SSF51735">
    <property type="entry name" value="NAD(P)-binding Rossmann-fold domains"/>
    <property type="match status" value="1"/>
</dbReference>
<dbReference type="Pfam" id="PF00106">
    <property type="entry name" value="adh_short"/>
    <property type="match status" value="1"/>
</dbReference>
<dbReference type="Gene3D" id="3.40.50.720">
    <property type="entry name" value="NAD(P)-binding Rossmann-like Domain"/>
    <property type="match status" value="1"/>
</dbReference>
<dbReference type="Proteomes" id="UP000287188">
    <property type="component" value="Unassembled WGS sequence"/>
</dbReference>
<gene>
    <name evidence="5" type="ORF">KDK_79360</name>
</gene>
<dbReference type="CDD" id="cd05327">
    <property type="entry name" value="retinol-DH_like_SDR_c_like"/>
    <property type="match status" value="1"/>
</dbReference>
<sequence>MTALIVTPFGATTTAMEVIEGVHVRGKRAIVTGGASGIGTETARALAQAGADVTLAVRNIDAGERAADDIRQTTGKRNISVRMLDLSDLNSVRAFVKGWQGSLDILVNNAGVMAIPTREVSAQGHELQFATNHLGHFALALGLHDAMAATGHARIVSVSSVGHINGEVNVDDIDFVHRPYDAWTSYGQSKTANILFAVEAAKRWAADGIIANALNPGRIASTNLGRYVKEAPVNPALSGPASNGVSVKSIEQGAATSVLLAASPLVEGVTGRYFEDCNEAGPHQPGIRRGVAAYAIDPGNAARLWHISQAMLNEAHWSDTTDK</sequence>
<accession>A0A402AYF5</accession>
<dbReference type="PANTHER" id="PTHR24320">
    <property type="entry name" value="RETINOL DEHYDROGENASE"/>
    <property type="match status" value="1"/>
</dbReference>
<proteinExistence type="inferred from homology"/>
<reference evidence="6" key="1">
    <citation type="submission" date="2018-12" db="EMBL/GenBank/DDBJ databases">
        <title>Tengunoibacter tsumagoiensis gen. nov., sp. nov., Dictyobacter kobayashii sp. nov., D. alpinus sp. nov., and D. joshuensis sp. nov. and description of Dictyobacteraceae fam. nov. within the order Ktedonobacterales isolated from Tengu-no-mugimeshi.</title>
        <authorList>
            <person name="Wang C.M."/>
            <person name="Zheng Y."/>
            <person name="Sakai Y."/>
            <person name="Toyoda A."/>
            <person name="Minakuchi Y."/>
            <person name="Abe K."/>
            <person name="Yokota A."/>
            <person name="Yabe S."/>
        </authorList>
    </citation>
    <scope>NUCLEOTIDE SEQUENCE [LARGE SCALE GENOMIC DNA]</scope>
    <source>
        <strain evidence="6">Uno11</strain>
    </source>
</reference>
<dbReference type="AlphaFoldDB" id="A0A402AYF5"/>
<dbReference type="InterPro" id="IPR002347">
    <property type="entry name" value="SDR_fam"/>
</dbReference>
<evidence type="ECO:0000256" key="1">
    <source>
        <dbReference type="ARBA" id="ARBA00006484"/>
    </source>
</evidence>
<organism evidence="5 6">
    <name type="scientific">Dictyobacter kobayashii</name>
    <dbReference type="NCBI Taxonomy" id="2014872"/>
    <lineage>
        <taxon>Bacteria</taxon>
        <taxon>Bacillati</taxon>
        <taxon>Chloroflexota</taxon>
        <taxon>Ktedonobacteria</taxon>
        <taxon>Ktedonobacterales</taxon>
        <taxon>Dictyobacteraceae</taxon>
        <taxon>Dictyobacter</taxon>
    </lineage>
</organism>
<dbReference type="OrthoDB" id="9809821at2"/>
<evidence type="ECO:0000313" key="6">
    <source>
        <dbReference type="Proteomes" id="UP000287188"/>
    </source>
</evidence>
<dbReference type="GO" id="GO:0016491">
    <property type="term" value="F:oxidoreductase activity"/>
    <property type="evidence" value="ECO:0007669"/>
    <property type="project" value="UniProtKB-KW"/>
</dbReference>
<evidence type="ECO:0000256" key="2">
    <source>
        <dbReference type="ARBA" id="ARBA00023002"/>
    </source>
</evidence>
<dbReference type="RefSeq" id="WP_126557404.1">
    <property type="nucleotide sequence ID" value="NZ_BIFS01000002.1"/>
</dbReference>
<protein>
    <recommendedName>
        <fullName evidence="3">Probable oxidoreductase</fullName>
    </recommendedName>
</protein>
<dbReference type="InterPro" id="IPR036291">
    <property type="entry name" value="NAD(P)-bd_dom_sf"/>
</dbReference>
<comment type="caution">
    <text evidence="5">The sequence shown here is derived from an EMBL/GenBank/DDBJ whole genome shotgun (WGS) entry which is preliminary data.</text>
</comment>
<comment type="similarity">
    <text evidence="1 4">Belongs to the short-chain dehydrogenases/reductases (SDR) family.</text>
</comment>
<dbReference type="EMBL" id="BIFS01000002">
    <property type="protein sequence ID" value="GCE24136.1"/>
    <property type="molecule type" value="Genomic_DNA"/>
</dbReference>
<dbReference type="FunFam" id="3.40.50.720:FF:000594">
    <property type="entry name" value="Short-chain oxidoreductase"/>
    <property type="match status" value="1"/>
</dbReference>